<dbReference type="Pfam" id="PF13639">
    <property type="entry name" value="zf-RING_2"/>
    <property type="match status" value="1"/>
</dbReference>
<dbReference type="Proteomes" id="UP001161757">
    <property type="component" value="Unassembled WGS sequence"/>
</dbReference>
<sequence length="314" mass="33704">MYIPRTQISIDHQPSPFLLPSASTPSRFGEDLLSLCNTDAIISQHHNLARAGVSEEGSTNSTSESTAVIASATFISVAVSCLGIFALIFGFAIYKKCLSPTRRNGASDDGSSDSSSTSTTSGDGAWQIDSIYITTGEILTDRELIAKRHRKRLKILDKVAPIQSLHDWRADKTTKHEQTFATLATKLICAICLDLIDEKEQIRELHCGHVYHAPCLNLWVERGHHDCPLCKFDILGLNRRAVKELGTQTQTQTQTQQIQEGGGGGGRGENTATATGNAATAATPAAAGGLVVDSDGDAVVSTEQSQSHSERGER</sequence>
<feature type="compositionally biased region" description="Low complexity" evidence="5">
    <location>
        <begin position="246"/>
        <end position="259"/>
    </location>
</feature>
<organism evidence="8 9">
    <name type="scientific">Exophiala dermatitidis</name>
    <name type="common">Black yeast-like fungus</name>
    <name type="synonym">Wangiella dermatitidis</name>
    <dbReference type="NCBI Taxonomy" id="5970"/>
    <lineage>
        <taxon>Eukaryota</taxon>
        <taxon>Fungi</taxon>
        <taxon>Dikarya</taxon>
        <taxon>Ascomycota</taxon>
        <taxon>Pezizomycotina</taxon>
        <taxon>Eurotiomycetes</taxon>
        <taxon>Chaetothyriomycetidae</taxon>
        <taxon>Chaetothyriales</taxon>
        <taxon>Herpotrichiellaceae</taxon>
        <taxon>Exophiala</taxon>
    </lineage>
</organism>
<keyword evidence="6" id="KW-0472">Membrane</keyword>
<feature type="compositionally biased region" description="Low complexity" evidence="5">
    <location>
        <begin position="269"/>
        <end position="289"/>
    </location>
</feature>
<evidence type="ECO:0000256" key="2">
    <source>
        <dbReference type="ARBA" id="ARBA00022771"/>
    </source>
</evidence>
<dbReference type="GO" id="GO:0008270">
    <property type="term" value="F:zinc ion binding"/>
    <property type="evidence" value="ECO:0007669"/>
    <property type="project" value="UniProtKB-KW"/>
</dbReference>
<evidence type="ECO:0000256" key="5">
    <source>
        <dbReference type="SAM" id="MobiDB-lite"/>
    </source>
</evidence>
<accession>A0AAN6IXG8</accession>
<protein>
    <recommendedName>
        <fullName evidence="7">RING-type domain-containing protein</fullName>
    </recommendedName>
</protein>
<evidence type="ECO:0000256" key="6">
    <source>
        <dbReference type="SAM" id="Phobius"/>
    </source>
</evidence>
<name>A0AAN6IXG8_EXODE</name>
<evidence type="ECO:0000313" key="8">
    <source>
        <dbReference type="EMBL" id="KAJ8994920.1"/>
    </source>
</evidence>
<keyword evidence="6" id="KW-0812">Transmembrane</keyword>
<evidence type="ECO:0000256" key="3">
    <source>
        <dbReference type="ARBA" id="ARBA00022833"/>
    </source>
</evidence>
<keyword evidence="2 4" id="KW-0863">Zinc-finger</keyword>
<reference evidence="8" key="1">
    <citation type="submission" date="2023-01" db="EMBL/GenBank/DDBJ databases">
        <title>Exophiala dermititidis isolated from Cystic Fibrosis Patient.</title>
        <authorList>
            <person name="Kurbessoian T."/>
            <person name="Crocker A."/>
            <person name="Murante D."/>
            <person name="Hogan D.A."/>
            <person name="Stajich J.E."/>
        </authorList>
    </citation>
    <scope>NUCLEOTIDE SEQUENCE</scope>
    <source>
        <strain evidence="8">Ex8</strain>
    </source>
</reference>
<evidence type="ECO:0000313" key="9">
    <source>
        <dbReference type="Proteomes" id="UP001161757"/>
    </source>
</evidence>
<keyword evidence="6" id="KW-1133">Transmembrane helix</keyword>
<keyword evidence="3" id="KW-0862">Zinc</keyword>
<proteinExistence type="predicted"/>
<dbReference type="EMBL" id="JAJGCB010000002">
    <property type="protein sequence ID" value="KAJ8994920.1"/>
    <property type="molecule type" value="Genomic_DNA"/>
</dbReference>
<gene>
    <name evidence="8" type="ORF">HRR80_001613</name>
</gene>
<dbReference type="SMART" id="SM00184">
    <property type="entry name" value="RING"/>
    <property type="match status" value="1"/>
</dbReference>
<feature type="domain" description="RING-type" evidence="7">
    <location>
        <begin position="189"/>
        <end position="231"/>
    </location>
</feature>
<feature type="region of interest" description="Disordered" evidence="5">
    <location>
        <begin position="246"/>
        <end position="314"/>
    </location>
</feature>
<dbReference type="Gene3D" id="3.30.40.10">
    <property type="entry name" value="Zinc/RING finger domain, C3HC4 (zinc finger)"/>
    <property type="match status" value="1"/>
</dbReference>
<evidence type="ECO:0000256" key="4">
    <source>
        <dbReference type="PROSITE-ProRule" id="PRU00175"/>
    </source>
</evidence>
<keyword evidence="1" id="KW-0479">Metal-binding</keyword>
<dbReference type="GO" id="GO:0061630">
    <property type="term" value="F:ubiquitin protein ligase activity"/>
    <property type="evidence" value="ECO:0007669"/>
    <property type="project" value="TreeGrafter"/>
</dbReference>
<comment type="caution">
    <text evidence="8">The sequence shown here is derived from an EMBL/GenBank/DDBJ whole genome shotgun (WGS) entry which is preliminary data.</text>
</comment>
<dbReference type="PANTHER" id="PTHR45969:SF69">
    <property type="entry name" value="FINGER DOMAIN PROTEIN, PUTATIVE (AFU_ORTHOLOGUE AFUA_3G12190)-RELATED"/>
    <property type="match status" value="1"/>
</dbReference>
<dbReference type="PANTHER" id="PTHR45969">
    <property type="entry name" value="RING ZINC FINGER PROTEIN-RELATED"/>
    <property type="match status" value="1"/>
</dbReference>
<dbReference type="AlphaFoldDB" id="A0AAN6IXG8"/>
<feature type="transmembrane region" description="Helical" evidence="6">
    <location>
        <begin position="68"/>
        <end position="94"/>
    </location>
</feature>
<dbReference type="InterPro" id="IPR001841">
    <property type="entry name" value="Znf_RING"/>
</dbReference>
<dbReference type="GO" id="GO:0016567">
    <property type="term" value="P:protein ubiquitination"/>
    <property type="evidence" value="ECO:0007669"/>
    <property type="project" value="TreeGrafter"/>
</dbReference>
<dbReference type="PROSITE" id="PS50089">
    <property type="entry name" value="ZF_RING_2"/>
    <property type="match status" value="1"/>
</dbReference>
<dbReference type="SUPFAM" id="SSF57850">
    <property type="entry name" value="RING/U-box"/>
    <property type="match status" value="1"/>
</dbReference>
<evidence type="ECO:0000256" key="1">
    <source>
        <dbReference type="ARBA" id="ARBA00022723"/>
    </source>
</evidence>
<evidence type="ECO:0000259" key="7">
    <source>
        <dbReference type="PROSITE" id="PS50089"/>
    </source>
</evidence>
<dbReference type="InterPro" id="IPR013083">
    <property type="entry name" value="Znf_RING/FYVE/PHD"/>
</dbReference>